<comment type="caution">
    <text evidence="2">The sequence shown here is derived from an EMBL/GenBank/DDBJ whole genome shotgun (WGS) entry which is preliminary data.</text>
</comment>
<dbReference type="RefSeq" id="WP_184046879.1">
    <property type="nucleotide sequence ID" value="NZ_JACIGK010000027.1"/>
</dbReference>
<dbReference type="SUPFAM" id="SSF54966">
    <property type="entry name" value="RuBisCO, large subunit, small (N-terminal) domain"/>
    <property type="match status" value="1"/>
</dbReference>
<feature type="domain" description="Ribulose bisphosphate carboxylase large subunit C-terminal" evidence="1">
    <location>
        <begin position="119"/>
        <end position="281"/>
    </location>
</feature>
<organism evidence="2 3">
    <name type="scientific">Roseospira visakhapatnamensis</name>
    <dbReference type="NCBI Taxonomy" id="390880"/>
    <lineage>
        <taxon>Bacteria</taxon>
        <taxon>Pseudomonadati</taxon>
        <taxon>Pseudomonadota</taxon>
        <taxon>Alphaproteobacteria</taxon>
        <taxon>Rhodospirillales</taxon>
        <taxon>Rhodospirillaceae</taxon>
        <taxon>Roseospira</taxon>
    </lineage>
</organism>
<name>A0A7W6RFS2_9PROT</name>
<dbReference type="SFLD" id="SFLDG00301">
    <property type="entry name" value="RuBisCO-like_proteins"/>
    <property type="match status" value="1"/>
</dbReference>
<dbReference type="EC" id="4.1.1.39" evidence="2"/>
<dbReference type="GO" id="GO:0016984">
    <property type="term" value="F:ribulose-bisphosphate carboxylase activity"/>
    <property type="evidence" value="ECO:0007669"/>
    <property type="project" value="UniProtKB-EC"/>
</dbReference>
<dbReference type="EMBL" id="JACIGK010000027">
    <property type="protein sequence ID" value="MBB4267462.1"/>
    <property type="molecule type" value="Genomic_DNA"/>
</dbReference>
<accession>A0A7W6RFS2</accession>
<dbReference type="PANTHER" id="PTHR42704:SF17">
    <property type="entry name" value="RIBULOSE BISPHOSPHATE CARBOXYLASE LARGE CHAIN"/>
    <property type="match status" value="1"/>
</dbReference>
<dbReference type="InterPro" id="IPR033966">
    <property type="entry name" value="RuBisCO"/>
</dbReference>
<dbReference type="SFLD" id="SFLDS00014">
    <property type="entry name" value="RuBisCO"/>
    <property type="match status" value="1"/>
</dbReference>
<dbReference type="Gene3D" id="3.30.70.150">
    <property type="entry name" value="RuBisCO large subunit, N-terminal domain"/>
    <property type="match status" value="1"/>
</dbReference>
<dbReference type="InterPro" id="IPR000685">
    <property type="entry name" value="RuBisCO_lsu_C"/>
</dbReference>
<dbReference type="Pfam" id="PF00016">
    <property type="entry name" value="RuBisCO_large"/>
    <property type="match status" value="1"/>
</dbReference>
<dbReference type="AlphaFoldDB" id="A0A7W6RFS2"/>
<protein>
    <submittedName>
        <fullName evidence="2">Ribulose-bisphosphate carboxylase large chain</fullName>
        <ecNumber evidence="2">4.1.1.39</ecNumber>
    </submittedName>
</protein>
<dbReference type="GO" id="GO:0000287">
    <property type="term" value="F:magnesium ion binding"/>
    <property type="evidence" value="ECO:0007669"/>
    <property type="project" value="InterPro"/>
</dbReference>
<proteinExistence type="predicted"/>
<dbReference type="GO" id="GO:0015977">
    <property type="term" value="P:carbon fixation"/>
    <property type="evidence" value="ECO:0007669"/>
    <property type="project" value="InterPro"/>
</dbReference>
<dbReference type="Gene3D" id="3.20.20.110">
    <property type="entry name" value="Ribulose bisphosphate carboxylase, large subunit, C-terminal domain"/>
    <property type="match status" value="1"/>
</dbReference>
<dbReference type="PANTHER" id="PTHR42704">
    <property type="entry name" value="RIBULOSE BISPHOSPHATE CARBOXYLASE"/>
    <property type="match status" value="1"/>
</dbReference>
<sequence>MTAPTSERIVITYHVTGEASAIDARAQGIAVEQSVEMPLEAVTDARVTRDIVGQVRGVRDLGEGLFEVKVGLAVETTGLEAGQLVNMIYGNTSINPDTVLVDAVFPQAILDAFGGPRQGIAGLRARVGVTDRPLTCSALKPQGLPIPGLADLAARFTRGGVDYIKDDHGIADQAYSPFDARVPAIAAAVRAARTETGHPTRYIPSLTGNLDELRSRIRLARDEGLDSVMIQPMIAGFPTVHTLVRENPDMAFFSHPTMTGAQRIGAPFLHGTLFRLLGADAVIYTNHGGRFPLPKDTCLDLGRRATRAWGGLKPSMPVPAGGMTPDRVPEMIDCYGNDVMLLIGGGLLLAGERLVEETRAFQDHVARLAGAVSARAVAE</sequence>
<dbReference type="InterPro" id="IPR036422">
    <property type="entry name" value="RuBisCO_lsu_N_sf"/>
</dbReference>
<evidence type="ECO:0000259" key="1">
    <source>
        <dbReference type="Pfam" id="PF00016"/>
    </source>
</evidence>
<reference evidence="2 3" key="1">
    <citation type="submission" date="2020-08" db="EMBL/GenBank/DDBJ databases">
        <title>Genome sequencing of Purple Non-Sulfur Bacteria from various extreme environments.</title>
        <authorList>
            <person name="Mayer M."/>
        </authorList>
    </citation>
    <scope>NUCLEOTIDE SEQUENCE [LARGE SCALE GENOMIC DNA]</scope>
    <source>
        <strain evidence="2 3">JA131</strain>
    </source>
</reference>
<dbReference type="Proteomes" id="UP000554286">
    <property type="component" value="Unassembled WGS sequence"/>
</dbReference>
<evidence type="ECO:0000313" key="3">
    <source>
        <dbReference type="Proteomes" id="UP000554286"/>
    </source>
</evidence>
<keyword evidence="2" id="KW-0456">Lyase</keyword>
<dbReference type="SUPFAM" id="SSF51649">
    <property type="entry name" value="RuBisCo, C-terminal domain"/>
    <property type="match status" value="1"/>
</dbReference>
<gene>
    <name evidence="2" type="ORF">GGD89_003106</name>
</gene>
<evidence type="ECO:0000313" key="2">
    <source>
        <dbReference type="EMBL" id="MBB4267462.1"/>
    </source>
</evidence>
<keyword evidence="3" id="KW-1185">Reference proteome</keyword>
<dbReference type="InterPro" id="IPR036376">
    <property type="entry name" value="RuBisCO_lsu_C_sf"/>
</dbReference>